<dbReference type="AlphaFoldDB" id="A0A7K0BTU7"/>
<proteinExistence type="predicted"/>
<sequence>MDHKFQASRQWERIQDHWFTEDVAVDLTNFRADQRNYKLSLWDPATNGVRYLKALIYQVGMGLTPQDWARIRRTPNRELGDPTTVRCEGEPLCMDYLQATFEVGFIEREIDLSGARIMEIGAGYGRTCHMIMSNHDVAVYRVVDLRNTLLLSRAYLRKVLDDERFERIEFVQVEELDGAREPEHFDLCLNIHSMTEMRPQTVRAYLALIDETCSAFYVKNPVGKYIDKSMDGHAAGEDAVRMALENGPLRQLLDIHDSEAVQAAVPGFIDGYRPGDGWDCVADGRALPWSYLWQALYRKSGRHP</sequence>
<name>A0A7K0BTU7_9ACTN</name>
<dbReference type="RefSeq" id="WP_153532824.1">
    <property type="nucleotide sequence ID" value="NZ_WEGH01000002.1"/>
</dbReference>
<dbReference type="SUPFAM" id="SSF53335">
    <property type="entry name" value="S-adenosyl-L-methionine-dependent methyltransferases"/>
    <property type="match status" value="1"/>
</dbReference>
<dbReference type="OrthoDB" id="3760285at2"/>
<accession>A0A7K0BTU7</accession>
<evidence type="ECO:0008006" key="3">
    <source>
        <dbReference type="Google" id="ProtNLM"/>
    </source>
</evidence>
<dbReference type="NCBIfam" id="TIGR04371">
    <property type="entry name" value="methyltran_NanM"/>
    <property type="match status" value="1"/>
</dbReference>
<organism evidence="1 2">
    <name type="scientific">Actinomadura macrotermitis</name>
    <dbReference type="NCBI Taxonomy" id="2585200"/>
    <lineage>
        <taxon>Bacteria</taxon>
        <taxon>Bacillati</taxon>
        <taxon>Actinomycetota</taxon>
        <taxon>Actinomycetes</taxon>
        <taxon>Streptosporangiales</taxon>
        <taxon>Thermomonosporaceae</taxon>
        <taxon>Actinomadura</taxon>
    </lineage>
</organism>
<dbReference type="InterPro" id="IPR029063">
    <property type="entry name" value="SAM-dependent_MTases_sf"/>
</dbReference>
<dbReference type="Proteomes" id="UP000487268">
    <property type="component" value="Unassembled WGS sequence"/>
</dbReference>
<dbReference type="EMBL" id="WEGH01000002">
    <property type="protein sequence ID" value="MQY04623.1"/>
    <property type="molecule type" value="Genomic_DNA"/>
</dbReference>
<reference evidence="1 2" key="1">
    <citation type="submission" date="2019-10" db="EMBL/GenBank/DDBJ databases">
        <title>Actinomadura rubteroloni sp. nov. and Actinomadura macrotermitis sp. nov., isolated from the gut of fungus growing-termite Macrotermes natalensis.</title>
        <authorList>
            <person name="Benndorf R."/>
            <person name="Martin K."/>
            <person name="Kuefner M."/>
            <person name="De Beer W."/>
            <person name="Kaster A.-K."/>
            <person name="Vollmers J."/>
            <person name="Poulsen M."/>
            <person name="Beemelmanns C."/>
        </authorList>
    </citation>
    <scope>NUCLEOTIDE SEQUENCE [LARGE SCALE GENOMIC DNA]</scope>
    <source>
        <strain evidence="1 2">RB68</strain>
    </source>
</reference>
<gene>
    <name evidence="1" type="ORF">ACRB68_26820</name>
</gene>
<keyword evidence="2" id="KW-1185">Reference proteome</keyword>
<dbReference type="InterPro" id="IPR030807">
    <property type="entry name" value="Methyltran_NanM"/>
</dbReference>
<evidence type="ECO:0000313" key="2">
    <source>
        <dbReference type="Proteomes" id="UP000487268"/>
    </source>
</evidence>
<protein>
    <recommendedName>
        <fullName evidence="3">Sugar O-methyltransferase</fullName>
    </recommendedName>
</protein>
<comment type="caution">
    <text evidence="1">The sequence shown here is derived from an EMBL/GenBank/DDBJ whole genome shotgun (WGS) entry which is preliminary data.</text>
</comment>
<evidence type="ECO:0000313" key="1">
    <source>
        <dbReference type="EMBL" id="MQY04623.1"/>
    </source>
</evidence>